<evidence type="ECO:0000313" key="1">
    <source>
        <dbReference type="EMBL" id="CAG9939564.1"/>
    </source>
</evidence>
<keyword evidence="2" id="KW-1185">Reference proteome</keyword>
<reference evidence="1" key="2">
    <citation type="submission" date="2021-10" db="EMBL/GenBank/DDBJ databases">
        <authorList>
            <person name="Piombo E."/>
        </authorList>
    </citation>
    <scope>NUCLEOTIDE SEQUENCE</scope>
</reference>
<protein>
    <submittedName>
        <fullName evidence="1">Uncharacterized protein</fullName>
    </submittedName>
</protein>
<evidence type="ECO:0000313" key="2">
    <source>
        <dbReference type="Proteomes" id="UP000836387"/>
    </source>
</evidence>
<dbReference type="Proteomes" id="UP000836387">
    <property type="component" value="Unassembled WGS sequence"/>
</dbReference>
<organism evidence="1 2">
    <name type="scientific">Clonostachys rosea f. rosea IK726</name>
    <dbReference type="NCBI Taxonomy" id="1349383"/>
    <lineage>
        <taxon>Eukaryota</taxon>
        <taxon>Fungi</taxon>
        <taxon>Dikarya</taxon>
        <taxon>Ascomycota</taxon>
        <taxon>Pezizomycotina</taxon>
        <taxon>Sordariomycetes</taxon>
        <taxon>Hypocreomycetidae</taxon>
        <taxon>Hypocreales</taxon>
        <taxon>Bionectriaceae</taxon>
        <taxon>Clonostachys</taxon>
    </lineage>
</organism>
<name>A0ACA9TF63_BIOOC</name>
<accession>A0ACA9TF63</accession>
<comment type="caution">
    <text evidence="1">The sequence shown here is derived from an EMBL/GenBank/DDBJ whole genome shotgun (WGS) entry which is preliminary data.</text>
</comment>
<sequence length="512" mass="58218">MAILTFGNLCVLPAAYLLWIVAYQVIYYKFFHPLSAFPGSFWGSVTRLWIAWHSIKQDECEVFDRLHKKHGPVIRITPTMLLVSDSTKLPTIYARHANKSKHYITGSFGEDESVFNMQDSSVHARFRKIIAAPYSFSNVRKMEPLIDEQVQRWIAKLEEKFAGTQEKFDFAPWAVYMAYDVISSVGFGAPVGFIEQGDDIEGLIRAFHDGMVVFGLMARLHPLVNWVKSTFLGKYMVATPEQNSGIGTMMRFRDRLIEQRLKDLESGAYDGRADLLQTQVTPALFIDARDEEGKPLDLNYIKAEILLVLLAGSDTTGTSFQALMLHLFSNPEAYEKLMAEIDAATRNNKLSFTPQYDEVVASCPYYMACIKESLRLNPPAVTVIPRTVPKGGMELFGRFVPEGMEIAGSAWLMNRDANLYGPDANVFRPERWLDADQAREYQKYSLTFGYGQRVCLGKDIAMMELYKAPLQFLRTFQPEIANKEQPARYVVPGGIAFFKDMWMTIRKRPQAV</sequence>
<gene>
    <name evidence="1" type="ORF">CRV2_00009889</name>
</gene>
<reference evidence="1" key="1">
    <citation type="submission" date="2020-04" db="EMBL/GenBank/DDBJ databases">
        <authorList>
            <person name="Broberg M."/>
        </authorList>
    </citation>
    <scope>NUCLEOTIDE SEQUENCE</scope>
</reference>
<proteinExistence type="predicted"/>
<dbReference type="EMBL" id="CADEHS020000004">
    <property type="protein sequence ID" value="CAG9939564.1"/>
    <property type="molecule type" value="Genomic_DNA"/>
</dbReference>